<accession>A0A2M9YJB9</accession>
<sequence length="188" mass="21123">MEKKQAKRGQSGKTAPKKKSSSQKGRNTPKVFDPPYENPYKNVDPDQFKAILLLLDGQTIAQTAKVLGVADSTIKRWLYSDEAVALRFREAYEKEASRRIDAMRMNADSIAFDLYGILKEWIAELKKRKGKVSPKEIQQVLSHLSTSKYILKNKTEAESESARKKLLSGLEAYLEEKILETVSGGAGE</sequence>
<gene>
    <name evidence="3" type="ORF">CH376_10660</name>
    <name evidence="2" type="ORF">CH380_19505</name>
</gene>
<name>A0A2M9YJB9_9LEPT</name>
<feature type="region of interest" description="Disordered" evidence="1">
    <location>
        <begin position="1"/>
        <end position="38"/>
    </location>
</feature>
<dbReference type="Proteomes" id="UP000232149">
    <property type="component" value="Unassembled WGS sequence"/>
</dbReference>
<dbReference type="RefSeq" id="WP_100787428.1">
    <property type="nucleotide sequence ID" value="NZ_NPDU01000024.1"/>
</dbReference>
<proteinExistence type="predicted"/>
<reference evidence="4 5" key="1">
    <citation type="submission" date="2017-07" db="EMBL/GenBank/DDBJ databases">
        <title>Leptospira spp. isolated from tropical soils.</title>
        <authorList>
            <person name="Thibeaux R."/>
            <person name="Iraola G."/>
            <person name="Ferres I."/>
            <person name="Bierque E."/>
            <person name="Girault D."/>
            <person name="Soupe-Gilbert M.-E."/>
            <person name="Picardeau M."/>
            <person name="Goarant C."/>
        </authorList>
    </citation>
    <scope>NUCLEOTIDE SEQUENCE [LARGE SCALE GENOMIC DNA]</scope>
    <source>
        <strain evidence="2 5">FH2-B-C1</strain>
        <strain evidence="3 4">FH2-B-D1</strain>
    </source>
</reference>
<organism evidence="2 5">
    <name type="scientific">Leptospira adleri</name>
    <dbReference type="NCBI Taxonomy" id="2023186"/>
    <lineage>
        <taxon>Bacteria</taxon>
        <taxon>Pseudomonadati</taxon>
        <taxon>Spirochaetota</taxon>
        <taxon>Spirochaetia</taxon>
        <taxon>Leptospirales</taxon>
        <taxon>Leptospiraceae</taxon>
        <taxon>Leptospira</taxon>
    </lineage>
</organism>
<evidence type="ECO:0008006" key="6">
    <source>
        <dbReference type="Google" id="ProtNLM"/>
    </source>
</evidence>
<evidence type="ECO:0000313" key="2">
    <source>
        <dbReference type="EMBL" id="PJZ51633.1"/>
    </source>
</evidence>
<dbReference type="AlphaFoldDB" id="A0A2M9YJB9"/>
<dbReference type="EMBL" id="NPDV01000022">
    <property type="protein sequence ID" value="PJZ51633.1"/>
    <property type="molecule type" value="Genomic_DNA"/>
</dbReference>
<evidence type="ECO:0000313" key="5">
    <source>
        <dbReference type="Proteomes" id="UP000232188"/>
    </source>
</evidence>
<evidence type="ECO:0000313" key="3">
    <source>
        <dbReference type="EMBL" id="PJZ61858.1"/>
    </source>
</evidence>
<evidence type="ECO:0000313" key="4">
    <source>
        <dbReference type="Proteomes" id="UP000232149"/>
    </source>
</evidence>
<comment type="caution">
    <text evidence="2">The sequence shown here is derived from an EMBL/GenBank/DDBJ whole genome shotgun (WGS) entry which is preliminary data.</text>
</comment>
<keyword evidence="4" id="KW-1185">Reference proteome</keyword>
<dbReference type="EMBL" id="NPDU01000024">
    <property type="protein sequence ID" value="PJZ61858.1"/>
    <property type="molecule type" value="Genomic_DNA"/>
</dbReference>
<evidence type="ECO:0000256" key="1">
    <source>
        <dbReference type="SAM" id="MobiDB-lite"/>
    </source>
</evidence>
<dbReference type="Proteomes" id="UP000232188">
    <property type="component" value="Unassembled WGS sequence"/>
</dbReference>
<dbReference type="Pfam" id="PF13384">
    <property type="entry name" value="HTH_23"/>
    <property type="match status" value="1"/>
</dbReference>
<protein>
    <recommendedName>
        <fullName evidence="6">Homeodomain phBC6A51-type domain-containing protein</fullName>
    </recommendedName>
</protein>